<gene>
    <name evidence="2" type="ORF">UFOPK2579_00616</name>
</gene>
<dbReference type="EMBL" id="CAEZXR010000051">
    <property type="protein sequence ID" value="CAB4694722.1"/>
    <property type="molecule type" value="Genomic_DNA"/>
</dbReference>
<dbReference type="InterPro" id="IPR014718">
    <property type="entry name" value="GH-type_carb-bd"/>
</dbReference>
<reference evidence="2" key="1">
    <citation type="submission" date="2020-05" db="EMBL/GenBank/DDBJ databases">
        <authorList>
            <person name="Chiriac C."/>
            <person name="Salcher M."/>
            <person name="Ghai R."/>
            <person name="Kavagutti S V."/>
        </authorList>
    </citation>
    <scope>NUCLEOTIDE SEQUENCE</scope>
</reference>
<feature type="region of interest" description="Disordered" evidence="1">
    <location>
        <begin position="283"/>
        <end position="304"/>
    </location>
</feature>
<sequence length="304" mass="32667">MLGPTGDQYAISAGGYDAVVTQSGGALRQLSHDGRPLIAGFAEDALPDACRGQLLMPWPNRIRDGRYTFAGTEQQLPLTEPSRANASHGLVRWATWAVEEHTSHSVSLTCRVMAQSGYPWTLDLEIVYDLSADGLTVTQSATNLAATAAPYATGAHPYLCVGDGLVDDLELTFPGALRHLTDPERLLPTGTEAVDGTAYDFRVARPLRGTELNHTFSELVRDDAGVATTELRDPRTGQGVTLWVDAQHHCLLLYTADDRPGIARRAIAVEPMSAPPDAFNSGLHLTTLSPGEQHTASWGIRASD</sequence>
<dbReference type="InterPro" id="IPR008183">
    <property type="entry name" value="Aldose_1/G6P_1-epimerase"/>
</dbReference>
<dbReference type="CDD" id="cd09022">
    <property type="entry name" value="Aldose_epim_Ec_YihR"/>
    <property type="match status" value="1"/>
</dbReference>
<protein>
    <submittedName>
        <fullName evidence="2">Unannotated protein</fullName>
    </submittedName>
</protein>
<accession>A0A6J6P8H7</accession>
<dbReference type="GO" id="GO:0030246">
    <property type="term" value="F:carbohydrate binding"/>
    <property type="evidence" value="ECO:0007669"/>
    <property type="project" value="InterPro"/>
</dbReference>
<evidence type="ECO:0000313" key="2">
    <source>
        <dbReference type="EMBL" id="CAB4694722.1"/>
    </source>
</evidence>
<dbReference type="SUPFAM" id="SSF74650">
    <property type="entry name" value="Galactose mutarotase-like"/>
    <property type="match status" value="1"/>
</dbReference>
<dbReference type="AlphaFoldDB" id="A0A6J6P8H7"/>
<dbReference type="GO" id="GO:0004034">
    <property type="term" value="F:aldose 1-epimerase activity"/>
    <property type="evidence" value="ECO:0007669"/>
    <property type="project" value="TreeGrafter"/>
</dbReference>
<dbReference type="PANTHER" id="PTHR10091:SF0">
    <property type="entry name" value="GALACTOSE MUTAROTASE"/>
    <property type="match status" value="1"/>
</dbReference>
<dbReference type="InterPro" id="IPR011013">
    <property type="entry name" value="Gal_mutarotase_sf_dom"/>
</dbReference>
<name>A0A6J6P8H7_9ZZZZ</name>
<dbReference type="Gene3D" id="2.70.98.10">
    <property type="match status" value="1"/>
</dbReference>
<organism evidence="2">
    <name type="scientific">freshwater metagenome</name>
    <dbReference type="NCBI Taxonomy" id="449393"/>
    <lineage>
        <taxon>unclassified sequences</taxon>
        <taxon>metagenomes</taxon>
        <taxon>ecological metagenomes</taxon>
    </lineage>
</organism>
<dbReference type="Pfam" id="PF01263">
    <property type="entry name" value="Aldose_epim"/>
    <property type="match status" value="1"/>
</dbReference>
<proteinExistence type="predicted"/>
<evidence type="ECO:0000256" key="1">
    <source>
        <dbReference type="SAM" id="MobiDB-lite"/>
    </source>
</evidence>
<dbReference type="InterPro" id="IPR037480">
    <property type="entry name" value="YihR-like"/>
</dbReference>
<dbReference type="GO" id="GO:0006006">
    <property type="term" value="P:glucose metabolic process"/>
    <property type="evidence" value="ECO:0007669"/>
    <property type="project" value="TreeGrafter"/>
</dbReference>
<dbReference type="PANTHER" id="PTHR10091">
    <property type="entry name" value="ALDOSE-1-EPIMERASE"/>
    <property type="match status" value="1"/>
</dbReference>
<feature type="compositionally biased region" description="Polar residues" evidence="1">
    <location>
        <begin position="283"/>
        <end position="296"/>
    </location>
</feature>
<dbReference type="GO" id="GO:0033499">
    <property type="term" value="P:galactose catabolic process via UDP-galactose, Leloir pathway"/>
    <property type="evidence" value="ECO:0007669"/>
    <property type="project" value="TreeGrafter"/>
</dbReference>